<evidence type="ECO:0000259" key="7">
    <source>
        <dbReference type="Pfam" id="PF04542"/>
    </source>
</evidence>
<reference evidence="9" key="1">
    <citation type="submission" date="2020-05" db="EMBL/GenBank/DDBJ databases">
        <authorList>
            <person name="Chiriac C."/>
            <person name="Salcher M."/>
            <person name="Ghai R."/>
            <person name="Kavagutti S V."/>
        </authorList>
    </citation>
    <scope>NUCLEOTIDE SEQUENCE</scope>
</reference>
<dbReference type="NCBIfam" id="NF007225">
    <property type="entry name" value="PRK09643.1"/>
    <property type="match status" value="1"/>
</dbReference>
<feature type="compositionally biased region" description="Polar residues" evidence="6">
    <location>
        <begin position="1"/>
        <end position="18"/>
    </location>
</feature>
<accession>A0A6J7J7R8</accession>
<feature type="region of interest" description="Disordered" evidence="6">
    <location>
        <begin position="1"/>
        <end position="20"/>
    </location>
</feature>
<dbReference type="Gene3D" id="1.10.1740.10">
    <property type="match status" value="1"/>
</dbReference>
<evidence type="ECO:0000256" key="6">
    <source>
        <dbReference type="SAM" id="MobiDB-lite"/>
    </source>
</evidence>
<dbReference type="NCBIfam" id="TIGR02937">
    <property type="entry name" value="sigma70-ECF"/>
    <property type="match status" value="1"/>
</dbReference>
<dbReference type="InterPro" id="IPR013249">
    <property type="entry name" value="RNA_pol_sigma70_r4_t2"/>
</dbReference>
<dbReference type="GO" id="GO:0016987">
    <property type="term" value="F:sigma factor activity"/>
    <property type="evidence" value="ECO:0007669"/>
    <property type="project" value="UniProtKB-KW"/>
</dbReference>
<evidence type="ECO:0000259" key="8">
    <source>
        <dbReference type="Pfam" id="PF08281"/>
    </source>
</evidence>
<dbReference type="InterPro" id="IPR036388">
    <property type="entry name" value="WH-like_DNA-bd_sf"/>
</dbReference>
<evidence type="ECO:0000313" key="9">
    <source>
        <dbReference type="EMBL" id="CAB4939106.1"/>
    </source>
</evidence>
<dbReference type="GO" id="GO:0006352">
    <property type="term" value="P:DNA-templated transcription initiation"/>
    <property type="evidence" value="ECO:0007669"/>
    <property type="project" value="InterPro"/>
</dbReference>
<feature type="domain" description="RNA polymerase sigma-70 region 2" evidence="7">
    <location>
        <begin position="44"/>
        <end position="110"/>
    </location>
</feature>
<keyword evidence="4" id="KW-0238">DNA-binding</keyword>
<dbReference type="Gene3D" id="1.10.10.10">
    <property type="entry name" value="Winged helix-like DNA-binding domain superfamily/Winged helix DNA-binding domain"/>
    <property type="match status" value="1"/>
</dbReference>
<dbReference type="GO" id="GO:0003677">
    <property type="term" value="F:DNA binding"/>
    <property type="evidence" value="ECO:0007669"/>
    <property type="project" value="UniProtKB-KW"/>
</dbReference>
<dbReference type="Pfam" id="PF08281">
    <property type="entry name" value="Sigma70_r4_2"/>
    <property type="match status" value="1"/>
</dbReference>
<dbReference type="Pfam" id="PF04542">
    <property type="entry name" value="Sigma70_r2"/>
    <property type="match status" value="1"/>
</dbReference>
<keyword evidence="2" id="KW-0805">Transcription regulation</keyword>
<feature type="region of interest" description="Disordered" evidence="6">
    <location>
        <begin position="203"/>
        <end position="226"/>
    </location>
</feature>
<dbReference type="InterPro" id="IPR014284">
    <property type="entry name" value="RNA_pol_sigma-70_dom"/>
</dbReference>
<dbReference type="PANTHER" id="PTHR43133">
    <property type="entry name" value="RNA POLYMERASE ECF-TYPE SIGMA FACTO"/>
    <property type="match status" value="1"/>
</dbReference>
<name>A0A6J7J7R8_9ZZZZ</name>
<dbReference type="EMBL" id="CAFBNE010000017">
    <property type="protein sequence ID" value="CAB4939106.1"/>
    <property type="molecule type" value="Genomic_DNA"/>
</dbReference>
<evidence type="ECO:0000256" key="4">
    <source>
        <dbReference type="ARBA" id="ARBA00023125"/>
    </source>
</evidence>
<dbReference type="AlphaFoldDB" id="A0A6J7J7R8"/>
<dbReference type="InterPro" id="IPR013324">
    <property type="entry name" value="RNA_pol_sigma_r3/r4-like"/>
</dbReference>
<dbReference type="SUPFAM" id="SSF88946">
    <property type="entry name" value="Sigma2 domain of RNA polymerase sigma factors"/>
    <property type="match status" value="1"/>
</dbReference>
<keyword evidence="5" id="KW-0804">Transcription</keyword>
<protein>
    <submittedName>
        <fullName evidence="9">Unannotated protein</fullName>
    </submittedName>
</protein>
<dbReference type="InterPro" id="IPR013325">
    <property type="entry name" value="RNA_pol_sigma_r2"/>
</dbReference>
<keyword evidence="3" id="KW-0731">Sigma factor</keyword>
<sequence length="226" mass="24125">MTAATRSIGTPTLGSGSMEQVGAASDAELLSLHVGGDPRAFSLLVERHRDRLWAVSLRTTGDPDDAADALQEALISAFQRASQFRGESAVTTWLHRIVVNASLDRLRRRAVRYTVPLPDDDTKAGRALIDPTDRLGQREDQIAIASALAALPADQRDAILLVDVEGWSVEEAAAMLDCPPGTIKSRCSRGRAKLAVALAHLRNSPRAGNQDGVPPVIPPRGEGTRG</sequence>
<gene>
    <name evidence="9" type="ORF">UFOPK3772_00785</name>
</gene>
<evidence type="ECO:0000256" key="3">
    <source>
        <dbReference type="ARBA" id="ARBA00023082"/>
    </source>
</evidence>
<evidence type="ECO:0000256" key="5">
    <source>
        <dbReference type="ARBA" id="ARBA00023163"/>
    </source>
</evidence>
<evidence type="ECO:0000256" key="2">
    <source>
        <dbReference type="ARBA" id="ARBA00023015"/>
    </source>
</evidence>
<dbReference type="InterPro" id="IPR039425">
    <property type="entry name" value="RNA_pol_sigma-70-like"/>
</dbReference>
<proteinExistence type="inferred from homology"/>
<comment type="similarity">
    <text evidence="1">Belongs to the sigma-70 factor family. ECF subfamily.</text>
</comment>
<dbReference type="CDD" id="cd06171">
    <property type="entry name" value="Sigma70_r4"/>
    <property type="match status" value="1"/>
</dbReference>
<feature type="domain" description="RNA polymerase sigma factor 70 region 4 type 2" evidence="8">
    <location>
        <begin position="143"/>
        <end position="194"/>
    </location>
</feature>
<dbReference type="SUPFAM" id="SSF88659">
    <property type="entry name" value="Sigma3 and sigma4 domains of RNA polymerase sigma factors"/>
    <property type="match status" value="1"/>
</dbReference>
<dbReference type="PANTHER" id="PTHR43133:SF50">
    <property type="entry name" value="ECF RNA POLYMERASE SIGMA FACTOR SIGM"/>
    <property type="match status" value="1"/>
</dbReference>
<organism evidence="9">
    <name type="scientific">freshwater metagenome</name>
    <dbReference type="NCBI Taxonomy" id="449393"/>
    <lineage>
        <taxon>unclassified sequences</taxon>
        <taxon>metagenomes</taxon>
        <taxon>ecological metagenomes</taxon>
    </lineage>
</organism>
<evidence type="ECO:0000256" key="1">
    <source>
        <dbReference type="ARBA" id="ARBA00010641"/>
    </source>
</evidence>
<dbReference type="InterPro" id="IPR007627">
    <property type="entry name" value="RNA_pol_sigma70_r2"/>
</dbReference>